<dbReference type="SUPFAM" id="SSF81901">
    <property type="entry name" value="HCP-like"/>
    <property type="match status" value="1"/>
</dbReference>
<feature type="compositionally biased region" description="Low complexity" evidence="3">
    <location>
        <begin position="1073"/>
        <end position="1083"/>
    </location>
</feature>
<feature type="compositionally biased region" description="Polar residues" evidence="3">
    <location>
        <begin position="1094"/>
        <end position="1116"/>
    </location>
</feature>
<dbReference type="SUPFAM" id="SSF48452">
    <property type="entry name" value="TPR-like"/>
    <property type="match status" value="1"/>
</dbReference>
<keyword evidence="2" id="KW-0175">Coiled coil</keyword>
<comment type="caution">
    <text evidence="4">The sequence shown here is derived from an EMBL/GenBank/DDBJ whole genome shotgun (WGS) entry which is preliminary data.</text>
</comment>
<dbReference type="Pfam" id="PF13181">
    <property type="entry name" value="TPR_8"/>
    <property type="match status" value="1"/>
</dbReference>
<reference evidence="4" key="1">
    <citation type="journal article" date="2021" name="PeerJ">
        <title>Extensive microbial diversity within the chicken gut microbiome revealed by metagenomics and culture.</title>
        <authorList>
            <person name="Gilroy R."/>
            <person name="Ravi A."/>
            <person name="Getino M."/>
            <person name="Pursley I."/>
            <person name="Horton D.L."/>
            <person name="Alikhan N.F."/>
            <person name="Baker D."/>
            <person name="Gharbi K."/>
            <person name="Hall N."/>
            <person name="Watson M."/>
            <person name="Adriaenssens E.M."/>
            <person name="Foster-Nyarko E."/>
            <person name="Jarju S."/>
            <person name="Secka A."/>
            <person name="Antonio M."/>
            <person name="Oren A."/>
            <person name="Chaudhuri R.R."/>
            <person name="La Ragione R."/>
            <person name="Hildebrand F."/>
            <person name="Pallen M.J."/>
        </authorList>
    </citation>
    <scope>NUCLEOTIDE SEQUENCE</scope>
    <source>
        <strain evidence="4">4100</strain>
    </source>
</reference>
<evidence type="ECO:0000256" key="2">
    <source>
        <dbReference type="SAM" id="Coils"/>
    </source>
</evidence>
<keyword evidence="1" id="KW-0802">TPR repeat</keyword>
<gene>
    <name evidence="4" type="ORF">K8V47_05985</name>
</gene>
<feature type="repeat" description="TPR" evidence="1">
    <location>
        <begin position="316"/>
        <end position="349"/>
    </location>
</feature>
<feature type="compositionally biased region" description="Basic and acidic residues" evidence="3">
    <location>
        <begin position="987"/>
        <end position="1013"/>
    </location>
</feature>
<evidence type="ECO:0000313" key="5">
    <source>
        <dbReference type="Proteomes" id="UP000711407"/>
    </source>
</evidence>
<name>A0A921E9A5_9BACT</name>
<dbReference type="AlphaFoldDB" id="A0A921E9A5"/>
<evidence type="ECO:0000313" key="4">
    <source>
        <dbReference type="EMBL" id="HJE39287.1"/>
    </source>
</evidence>
<dbReference type="Proteomes" id="UP000711407">
    <property type="component" value="Unassembled WGS sequence"/>
</dbReference>
<dbReference type="PROSITE" id="PS50005">
    <property type="entry name" value="TPR"/>
    <property type="match status" value="1"/>
</dbReference>
<feature type="region of interest" description="Disordered" evidence="3">
    <location>
        <begin position="939"/>
        <end position="1164"/>
    </location>
</feature>
<proteinExistence type="predicted"/>
<dbReference type="Pfam" id="PF13174">
    <property type="entry name" value="TPR_6"/>
    <property type="match status" value="1"/>
</dbReference>
<reference evidence="4" key="2">
    <citation type="submission" date="2021-09" db="EMBL/GenBank/DDBJ databases">
        <authorList>
            <person name="Gilroy R."/>
        </authorList>
    </citation>
    <scope>NUCLEOTIDE SEQUENCE</scope>
    <source>
        <strain evidence="4">4100</strain>
    </source>
</reference>
<dbReference type="InterPro" id="IPR011990">
    <property type="entry name" value="TPR-like_helical_dom_sf"/>
</dbReference>
<feature type="coiled-coil region" evidence="2">
    <location>
        <begin position="436"/>
        <end position="467"/>
    </location>
</feature>
<accession>A0A921E9A5</accession>
<feature type="compositionally biased region" description="Low complexity" evidence="3">
    <location>
        <begin position="1041"/>
        <end position="1062"/>
    </location>
</feature>
<dbReference type="SMART" id="SM00028">
    <property type="entry name" value="TPR"/>
    <property type="match status" value="3"/>
</dbReference>
<feature type="region of interest" description="Disordered" evidence="3">
    <location>
        <begin position="514"/>
        <end position="562"/>
    </location>
</feature>
<evidence type="ECO:0000256" key="3">
    <source>
        <dbReference type="SAM" id="MobiDB-lite"/>
    </source>
</evidence>
<dbReference type="Gene3D" id="1.25.40.10">
    <property type="entry name" value="Tetratricopeptide repeat domain"/>
    <property type="match status" value="4"/>
</dbReference>
<dbReference type="InterPro" id="IPR019734">
    <property type="entry name" value="TPR_rpt"/>
</dbReference>
<organism evidence="4 5">
    <name type="scientific">Candidatus Amulumruptor caecigallinarius</name>
    <dbReference type="NCBI Taxonomy" id="2109911"/>
    <lineage>
        <taxon>Bacteria</taxon>
        <taxon>Pseudomonadati</taxon>
        <taxon>Bacteroidota</taxon>
        <taxon>Bacteroidia</taxon>
        <taxon>Bacteroidales</taxon>
        <taxon>Muribaculaceae</taxon>
        <taxon>Candidatus Amulumruptor</taxon>
    </lineage>
</organism>
<evidence type="ECO:0000256" key="1">
    <source>
        <dbReference type="PROSITE-ProRule" id="PRU00339"/>
    </source>
</evidence>
<dbReference type="EMBL" id="DYXT01000029">
    <property type="protein sequence ID" value="HJE39287.1"/>
    <property type="molecule type" value="Genomic_DNA"/>
</dbReference>
<dbReference type="Pfam" id="PF13432">
    <property type="entry name" value="TPR_16"/>
    <property type="match status" value="1"/>
</dbReference>
<feature type="compositionally biased region" description="Acidic residues" evidence="3">
    <location>
        <begin position="526"/>
        <end position="550"/>
    </location>
</feature>
<feature type="compositionally biased region" description="Acidic residues" evidence="3">
    <location>
        <begin position="1152"/>
        <end position="1164"/>
    </location>
</feature>
<sequence length="1164" mass="132753">MAVMAVVWVCMLMHGCSLKKNTAVTRHYMAFITRYNVYYNGDEHYKYTLREQETTYKDDLSRTLYLSPIEAKADPKAPQPSGSFQRSIDKAAKAIQIRSIKRKPKKQPGKSYDEAYKEWMRRTEYNPFLHNAWMLMGRSQYHNGDFTGAAATFYYISKNFKWLPDVVTEAKLWQARAYLADDWTYEAEMIVSRIKPEQLTTKTLRRLYAFDYADLYIRTDQYAEAVPHLQTLISLSDSHQRMRLNYLLGQILTRLGRKGEAYKAFGRAGRSAQSDYAMQFNARIRQSEVYQGDNIEPEVKALRRMVRYDRNAEYLDQIYYAIGNLYLSRRDTTEAMANYRLAVSKSTREGYDKALANLALGNLYFDQHRYDLAQPCIAEAVPQLPEDFPGLDSIRLRSDVLDELSTYAQNVHLQDSLLALAALSAEEQRAVCERMAREYVERKKAEEEQMRREAQRAEQEANQLLVTPDDNVANIQRINTDDSWYFYNPTSVAQGKKQFQRLWGARRNEDNWRRRNKSDFSMSDFGTEDGSGDGEEQDGETDSESEEPTDDDGKQLPVTDDPATAEYYMKDIPKTDLEKAQAADIVQEGLYNMGLILKDKLGDTQAALAEFDDLMKRFPDNVYRLDVYYNIYLMMVHDGDMAGAERYRQLILTEFPESQLGQAMRNPDYLENLKVMDSRQEQLYEQTWQAYLDNRNAEVQEAYRTMQRDYPLSKIMPKFMFLDALTYVTENKPEEFAARLRELLEKYPDTDLTPMASAYLKGITSGRKLHQSATNVRGMLWNTRLISTGDTTTVDLDAPLKVTLDPSSPQLFVMLYPLDRVNPAALLYEVARYNFSTFSVRDFDLEQMTFGQLGVTIVKGFANALDLERYRTSMERSKFRLPQYVRPVVISVANFDKLLKEGRSFEEYFQAVGEQAIDFTHEAVLPADADYPPAAEMYDAYAPGERPGETPSEPSAPHTLPSVEVDQSEATALPESETATESEGDTLQDRQPEAESAPETRPETEQERFERIFDAIPLTPPAAPKPSEPQEAIDNEPQPVPQSAPQSQQQPEPQSYTESEPQSKPDPTSEFTPQAAPVAPQPQSVTEPDPTPQAAPQSQPETKPESTPQAAPQSLPTIFDVDENDYSEPVAPGFLPTRPGVKAPIAIPDVPEGSEGDDSDEDYD</sequence>
<feature type="compositionally biased region" description="Pro residues" evidence="3">
    <location>
        <begin position="1018"/>
        <end position="1027"/>
    </location>
</feature>
<protein>
    <submittedName>
        <fullName evidence="4">Tetratricopeptide repeat protein</fullName>
    </submittedName>
</protein>